<evidence type="ECO:0000313" key="3">
    <source>
        <dbReference type="EMBL" id="EON61347.1"/>
    </source>
</evidence>
<feature type="compositionally biased region" description="Low complexity" evidence="1">
    <location>
        <begin position="40"/>
        <end position="58"/>
    </location>
</feature>
<reference evidence="4" key="1">
    <citation type="submission" date="2012-06" db="EMBL/GenBank/DDBJ databases">
        <title>The genome sequence of Coniosporium apollinis CBS 100218.</title>
        <authorList>
            <consortium name="The Broad Institute Genome Sequencing Platform"/>
            <person name="Cuomo C."/>
            <person name="Gorbushina A."/>
            <person name="Noack S."/>
            <person name="Walker B."/>
            <person name="Young S.K."/>
            <person name="Zeng Q."/>
            <person name="Gargeya S."/>
            <person name="Fitzgerald M."/>
            <person name="Haas B."/>
            <person name="Abouelleil A."/>
            <person name="Alvarado L."/>
            <person name="Arachchi H.M."/>
            <person name="Berlin A.M."/>
            <person name="Chapman S.B."/>
            <person name="Goldberg J."/>
            <person name="Griggs A."/>
            <person name="Gujja S."/>
            <person name="Hansen M."/>
            <person name="Howarth C."/>
            <person name="Imamovic A."/>
            <person name="Larimer J."/>
            <person name="McCowan C."/>
            <person name="Montmayeur A."/>
            <person name="Murphy C."/>
            <person name="Neiman D."/>
            <person name="Pearson M."/>
            <person name="Priest M."/>
            <person name="Roberts A."/>
            <person name="Saif S."/>
            <person name="Shea T."/>
            <person name="Sisk P."/>
            <person name="Sykes S."/>
            <person name="Wortman J."/>
            <person name="Nusbaum C."/>
            <person name="Birren B."/>
        </authorList>
    </citation>
    <scope>NUCLEOTIDE SEQUENCE [LARGE SCALE GENOMIC DNA]</scope>
    <source>
        <strain evidence="4">CBS 100218</strain>
    </source>
</reference>
<dbReference type="OrthoDB" id="690068at2759"/>
<feature type="region of interest" description="Disordered" evidence="1">
    <location>
        <begin position="34"/>
        <end position="158"/>
    </location>
</feature>
<evidence type="ECO:0000313" key="4">
    <source>
        <dbReference type="Proteomes" id="UP000016924"/>
    </source>
</evidence>
<gene>
    <name evidence="3" type="ORF">W97_00561</name>
</gene>
<dbReference type="EMBL" id="JH767555">
    <property type="protein sequence ID" value="EON61347.1"/>
    <property type="molecule type" value="Genomic_DNA"/>
</dbReference>
<dbReference type="PANTHER" id="PTHR46266:SF4">
    <property type="entry name" value="TRANSCRIPTION FACTOR TT8"/>
    <property type="match status" value="1"/>
</dbReference>
<dbReference type="RefSeq" id="XP_007776664.1">
    <property type="nucleotide sequence ID" value="XM_007778474.1"/>
</dbReference>
<dbReference type="eggNOG" id="ENOG502S6BC">
    <property type="taxonomic scope" value="Eukaryota"/>
</dbReference>
<dbReference type="Proteomes" id="UP000016924">
    <property type="component" value="Unassembled WGS sequence"/>
</dbReference>
<keyword evidence="4" id="KW-1185">Reference proteome</keyword>
<dbReference type="SMART" id="SM00353">
    <property type="entry name" value="HLH"/>
    <property type="match status" value="1"/>
</dbReference>
<dbReference type="AlphaFoldDB" id="R7YHG3"/>
<evidence type="ECO:0000259" key="2">
    <source>
        <dbReference type="PROSITE" id="PS50888"/>
    </source>
</evidence>
<dbReference type="STRING" id="1168221.R7YHG3"/>
<dbReference type="InterPro" id="IPR011598">
    <property type="entry name" value="bHLH_dom"/>
</dbReference>
<dbReference type="OMA" id="MLNRDCR"/>
<sequence length="409" mass="43740">MSRRTFLPTPASSTDISGKADVLATHLDPSFALPPAAITASNGSASPSSAASNGSDSSYRPVSPPSSAGMRKASAREPSALPRKRAKIAQHPVSAEACDLPPPPTRSRQFKPMKPRVHEAEQVDSIAGAGEANNTTPAPKAGGSKRKKADGTTTAGRKIARKTAHSLIERRRRSKMNEEFGVLKDMIPACRGQDMHKLSILQASIDYMRYLEKCVSDLKASHQARNPPSISTNYSVSEPYPSFDHRKGDGDEYEQEDDKEGGSEDEEMVEETSPTSAPSTNRKTIGTSASAFVPGTQTSSSSPGIHYSPYGPTPSNTSPTFGALDRRRLSYALSYTSSGQFARSSPAFSVQSSHASTSFTSLTSPALRPQPDQDDHEASSALLMLNSDRRIWTSANGGRGMSVRDLLSH</sequence>
<protein>
    <recommendedName>
        <fullName evidence="2">BHLH domain-containing protein</fullName>
    </recommendedName>
</protein>
<dbReference type="PANTHER" id="PTHR46266">
    <property type="entry name" value="TRANSCRIPTION FACTOR TT8"/>
    <property type="match status" value="1"/>
</dbReference>
<dbReference type="InterPro" id="IPR036638">
    <property type="entry name" value="HLH_DNA-bd_sf"/>
</dbReference>
<dbReference type="Pfam" id="PF00010">
    <property type="entry name" value="HLH"/>
    <property type="match status" value="1"/>
</dbReference>
<dbReference type="SUPFAM" id="SSF47459">
    <property type="entry name" value="HLH, helix-loop-helix DNA-binding domain"/>
    <property type="match status" value="1"/>
</dbReference>
<name>R7YHG3_CONA1</name>
<feature type="region of interest" description="Disordered" evidence="1">
    <location>
        <begin position="220"/>
        <end position="322"/>
    </location>
</feature>
<feature type="compositionally biased region" description="Acidic residues" evidence="1">
    <location>
        <begin position="251"/>
        <end position="270"/>
    </location>
</feature>
<feature type="compositionally biased region" description="Polar residues" evidence="1">
    <location>
        <begin position="272"/>
        <end position="303"/>
    </location>
</feature>
<dbReference type="Gene3D" id="4.10.280.10">
    <property type="entry name" value="Helix-loop-helix DNA-binding domain"/>
    <property type="match status" value="1"/>
</dbReference>
<dbReference type="HOGENOM" id="CLU_021798_0_0_1"/>
<dbReference type="GeneID" id="19897872"/>
<evidence type="ECO:0000256" key="1">
    <source>
        <dbReference type="SAM" id="MobiDB-lite"/>
    </source>
</evidence>
<organism evidence="3 4">
    <name type="scientific">Coniosporium apollinis (strain CBS 100218)</name>
    <name type="common">Rock-inhabiting black yeast</name>
    <dbReference type="NCBI Taxonomy" id="1168221"/>
    <lineage>
        <taxon>Eukaryota</taxon>
        <taxon>Fungi</taxon>
        <taxon>Dikarya</taxon>
        <taxon>Ascomycota</taxon>
        <taxon>Pezizomycotina</taxon>
        <taxon>Dothideomycetes</taxon>
        <taxon>Dothideomycetes incertae sedis</taxon>
        <taxon>Coniosporium</taxon>
    </lineage>
</organism>
<dbReference type="GO" id="GO:0046983">
    <property type="term" value="F:protein dimerization activity"/>
    <property type="evidence" value="ECO:0007669"/>
    <property type="project" value="InterPro"/>
</dbReference>
<feature type="compositionally biased region" description="Polar residues" evidence="1">
    <location>
        <begin position="223"/>
        <end position="236"/>
    </location>
</feature>
<proteinExistence type="predicted"/>
<dbReference type="PROSITE" id="PS50888">
    <property type="entry name" value="BHLH"/>
    <property type="match status" value="1"/>
</dbReference>
<feature type="domain" description="BHLH" evidence="2">
    <location>
        <begin position="160"/>
        <end position="211"/>
    </location>
</feature>
<accession>R7YHG3</accession>